<keyword evidence="3" id="KW-1185">Reference proteome</keyword>
<reference evidence="2" key="1">
    <citation type="submission" date="2021-01" db="EMBL/GenBank/DDBJ databases">
        <authorList>
            <consortium name="Genoscope - CEA"/>
            <person name="William W."/>
        </authorList>
    </citation>
    <scope>NUCLEOTIDE SEQUENCE</scope>
</reference>
<name>A0A8S1YGW9_9CILI</name>
<feature type="transmembrane region" description="Helical" evidence="1">
    <location>
        <begin position="12"/>
        <end position="36"/>
    </location>
</feature>
<evidence type="ECO:0000313" key="3">
    <source>
        <dbReference type="Proteomes" id="UP000689195"/>
    </source>
</evidence>
<keyword evidence="1" id="KW-0472">Membrane</keyword>
<sequence length="174" mass="19947">MELVLQVISQVLISSLLISLLLTLNSQLLLLQIFFYKIEKKNKYSKWVLYCRIYELIFPFLKQFGRTVWALGYIYVTERFPSVVRSLALCLISAGGSFGSIAQAFLSNLCSSLNVHSMVAFGIISVLCALLLFPLRETLHQPLREKIEEDQTRIRSSMLHIYDQEQISSPLHDT</sequence>
<feature type="transmembrane region" description="Helical" evidence="1">
    <location>
        <begin position="118"/>
        <end position="135"/>
    </location>
</feature>
<keyword evidence="1" id="KW-0812">Transmembrane</keyword>
<dbReference type="AlphaFoldDB" id="A0A8S1YGW9"/>
<evidence type="ECO:0000313" key="2">
    <source>
        <dbReference type="EMBL" id="CAD8213756.1"/>
    </source>
</evidence>
<keyword evidence="1" id="KW-1133">Transmembrane helix</keyword>
<organism evidence="2 3">
    <name type="scientific">Paramecium pentaurelia</name>
    <dbReference type="NCBI Taxonomy" id="43138"/>
    <lineage>
        <taxon>Eukaryota</taxon>
        <taxon>Sar</taxon>
        <taxon>Alveolata</taxon>
        <taxon>Ciliophora</taxon>
        <taxon>Intramacronucleata</taxon>
        <taxon>Oligohymenophorea</taxon>
        <taxon>Peniculida</taxon>
        <taxon>Parameciidae</taxon>
        <taxon>Paramecium</taxon>
    </lineage>
</organism>
<feature type="transmembrane region" description="Helical" evidence="1">
    <location>
        <begin position="87"/>
        <end position="106"/>
    </location>
</feature>
<protein>
    <submittedName>
        <fullName evidence="2">Uncharacterized protein</fullName>
    </submittedName>
</protein>
<dbReference type="OrthoDB" id="5296287at2759"/>
<dbReference type="Proteomes" id="UP000689195">
    <property type="component" value="Unassembled WGS sequence"/>
</dbReference>
<proteinExistence type="predicted"/>
<accession>A0A8S1YGW9</accession>
<comment type="caution">
    <text evidence="2">The sequence shown here is derived from an EMBL/GenBank/DDBJ whole genome shotgun (WGS) entry which is preliminary data.</text>
</comment>
<evidence type="ECO:0000256" key="1">
    <source>
        <dbReference type="SAM" id="Phobius"/>
    </source>
</evidence>
<gene>
    <name evidence="2" type="ORF">PPENT_87.1.T1850016</name>
</gene>
<dbReference type="EMBL" id="CAJJDO010000185">
    <property type="protein sequence ID" value="CAD8213756.1"/>
    <property type="molecule type" value="Genomic_DNA"/>
</dbReference>